<dbReference type="EMBL" id="FZNP01000002">
    <property type="protein sequence ID" value="SNR38415.1"/>
    <property type="molecule type" value="Genomic_DNA"/>
</dbReference>
<organism evidence="1 2">
    <name type="scientific">Actinomadura mexicana</name>
    <dbReference type="NCBI Taxonomy" id="134959"/>
    <lineage>
        <taxon>Bacteria</taxon>
        <taxon>Bacillati</taxon>
        <taxon>Actinomycetota</taxon>
        <taxon>Actinomycetes</taxon>
        <taxon>Streptosporangiales</taxon>
        <taxon>Thermomonosporaceae</taxon>
        <taxon>Actinomadura</taxon>
    </lineage>
</organism>
<dbReference type="Proteomes" id="UP000198420">
    <property type="component" value="Unassembled WGS sequence"/>
</dbReference>
<evidence type="ECO:0000313" key="1">
    <source>
        <dbReference type="EMBL" id="SNR38415.1"/>
    </source>
</evidence>
<evidence type="ECO:0000313" key="2">
    <source>
        <dbReference type="Proteomes" id="UP000198420"/>
    </source>
</evidence>
<dbReference type="AlphaFoldDB" id="A0A238VVR5"/>
<dbReference type="RefSeq" id="WP_218825958.1">
    <property type="nucleotide sequence ID" value="NZ_FZNP01000002.1"/>
</dbReference>
<keyword evidence="2" id="KW-1185">Reference proteome</keyword>
<protein>
    <submittedName>
        <fullName evidence="1">Uncharacterized protein</fullName>
    </submittedName>
</protein>
<gene>
    <name evidence="1" type="ORF">SAMN06265355_102444</name>
</gene>
<name>A0A238VVR5_9ACTN</name>
<accession>A0A238VVR5</accession>
<proteinExistence type="predicted"/>
<sequence>MADGTGRVKPSVHVVVTCANRKRQAVAERLQFRNLDVDDFEERCTEWVKRLSFGSPSVPASQMYAGEHWQVAKTLAKTAGSGASLWVCSAGYGLISAEAPIDAYAATFAVGQEDSVAENTEGTRRWWSGLTSWTGPQPGQPRSITELAARDPDSVIVAVLSEAYLRACSDDLSQAASQLKDSDNLSIIGPSGRCHEIERLVVPVTAALRPAIGGSLLSLNVRAATHVLAASRDNGVPFRRSNLTRLMAEATAAAPKETGRRPPGTKLTDDEVRSFIRSSLGLGPTSATRLLRQLRASGQSCEQARFRTLFNEIASSAGIVS</sequence>
<reference evidence="2" key="1">
    <citation type="submission" date="2017-06" db="EMBL/GenBank/DDBJ databases">
        <authorList>
            <person name="Varghese N."/>
            <person name="Submissions S."/>
        </authorList>
    </citation>
    <scope>NUCLEOTIDE SEQUENCE [LARGE SCALE GENOMIC DNA]</scope>
    <source>
        <strain evidence="2">DSM 44485</strain>
    </source>
</reference>